<comment type="caution">
    <text evidence="3">The sequence shown here is derived from an EMBL/GenBank/DDBJ whole genome shotgun (WGS) entry which is preliminary data.</text>
</comment>
<dbReference type="Gene3D" id="3.40.50.2020">
    <property type="match status" value="1"/>
</dbReference>
<dbReference type="PANTHER" id="PTHR47505:SF1">
    <property type="entry name" value="DNA UTILIZATION PROTEIN YHGH"/>
    <property type="match status" value="1"/>
</dbReference>
<dbReference type="InterPro" id="IPR051910">
    <property type="entry name" value="ComF/GntX_DNA_util-trans"/>
</dbReference>
<name>A0A430ATQ0_9ENTE</name>
<dbReference type="CDD" id="cd06223">
    <property type="entry name" value="PRTases_typeI"/>
    <property type="match status" value="1"/>
</dbReference>
<sequence>MMCVLCQRPIYHTLSWAELLTWQKLYQGTCCPRCQAQFQRLPAEGVCRGCGCPDTAGYCSDCRMWQNMYPGLSLSHRALYRYNPAMKDFFHRYKFKGDIRLAGCFIEQLRCFLSAYHYDILVPIPLSDARLRERGFNQVSTLLDYAELPYANCLIKPVDTDSQSAKNRAERLQLRQPFALSADNYQLAERRVLIMDDIYTTGRTMVFAYDLLLHQGVKSIQSVSIAR</sequence>
<dbReference type="Proteomes" id="UP000286773">
    <property type="component" value="Unassembled WGS sequence"/>
</dbReference>
<protein>
    <recommendedName>
        <fullName evidence="2">Phosphoribosyltransferase domain-containing protein</fullName>
    </recommendedName>
</protein>
<evidence type="ECO:0000256" key="1">
    <source>
        <dbReference type="ARBA" id="ARBA00008007"/>
    </source>
</evidence>
<organism evidence="3 4">
    <name type="scientific">Vagococcus acidifermentans</name>
    <dbReference type="NCBI Taxonomy" id="564710"/>
    <lineage>
        <taxon>Bacteria</taxon>
        <taxon>Bacillati</taxon>
        <taxon>Bacillota</taxon>
        <taxon>Bacilli</taxon>
        <taxon>Lactobacillales</taxon>
        <taxon>Enterococcaceae</taxon>
        <taxon>Vagococcus</taxon>
    </lineage>
</organism>
<proteinExistence type="inferred from homology"/>
<dbReference type="OrthoDB" id="9779910at2"/>
<gene>
    <name evidence="3" type="ORF">CBF27_07980</name>
</gene>
<comment type="similarity">
    <text evidence="1">Belongs to the ComF/GntX family.</text>
</comment>
<dbReference type="AlphaFoldDB" id="A0A430ATQ0"/>
<evidence type="ECO:0000313" key="3">
    <source>
        <dbReference type="EMBL" id="RSU11427.1"/>
    </source>
</evidence>
<dbReference type="RefSeq" id="WP_126813793.1">
    <property type="nucleotide sequence ID" value="NZ_NGKC01000008.1"/>
</dbReference>
<accession>A0A430ATQ0</accession>
<dbReference type="InterPro" id="IPR000836">
    <property type="entry name" value="PRTase_dom"/>
</dbReference>
<dbReference type="Pfam" id="PF00156">
    <property type="entry name" value="Pribosyltran"/>
    <property type="match status" value="1"/>
</dbReference>
<dbReference type="InterPro" id="IPR029057">
    <property type="entry name" value="PRTase-like"/>
</dbReference>
<evidence type="ECO:0000259" key="2">
    <source>
        <dbReference type="Pfam" id="PF00156"/>
    </source>
</evidence>
<reference evidence="3 4" key="1">
    <citation type="submission" date="2017-05" db="EMBL/GenBank/DDBJ databases">
        <title>Vagococcus spp. assemblies.</title>
        <authorList>
            <person name="Gulvik C.A."/>
        </authorList>
    </citation>
    <scope>NUCLEOTIDE SEQUENCE [LARGE SCALE GENOMIC DNA]</scope>
    <source>
        <strain evidence="3 4">LMG 24798</strain>
    </source>
</reference>
<feature type="domain" description="Phosphoribosyltransferase" evidence="2">
    <location>
        <begin position="182"/>
        <end position="225"/>
    </location>
</feature>
<keyword evidence="4" id="KW-1185">Reference proteome</keyword>
<dbReference type="PANTHER" id="PTHR47505">
    <property type="entry name" value="DNA UTILIZATION PROTEIN YHGH"/>
    <property type="match status" value="1"/>
</dbReference>
<dbReference type="SUPFAM" id="SSF53271">
    <property type="entry name" value="PRTase-like"/>
    <property type="match status" value="1"/>
</dbReference>
<dbReference type="EMBL" id="NGKC01000008">
    <property type="protein sequence ID" value="RSU11427.1"/>
    <property type="molecule type" value="Genomic_DNA"/>
</dbReference>
<evidence type="ECO:0000313" key="4">
    <source>
        <dbReference type="Proteomes" id="UP000286773"/>
    </source>
</evidence>